<reference evidence="7" key="1">
    <citation type="submission" date="2025-08" db="UniProtKB">
        <authorList>
            <consortium name="RefSeq"/>
        </authorList>
    </citation>
    <scope>IDENTIFICATION</scope>
    <source>
        <tissue evidence="7">Whole sample</tissue>
    </source>
</reference>
<dbReference type="GO" id="GO:0005509">
    <property type="term" value="F:calcium ion binding"/>
    <property type="evidence" value="ECO:0007669"/>
    <property type="project" value="InterPro"/>
</dbReference>
<name>A0A8B8E242_CRAVI</name>
<accession>A0A8B8E242</accession>
<dbReference type="InterPro" id="IPR052110">
    <property type="entry name" value="MCFD2-like"/>
</dbReference>
<dbReference type="RefSeq" id="XP_022333784.1">
    <property type="nucleotide sequence ID" value="XM_022478076.1"/>
</dbReference>
<dbReference type="GeneID" id="111130834"/>
<feature type="signal peptide" evidence="4">
    <location>
        <begin position="1"/>
        <end position="17"/>
    </location>
</feature>
<dbReference type="Proteomes" id="UP000694844">
    <property type="component" value="Chromosome 4"/>
</dbReference>
<dbReference type="PANTHER" id="PTHR23104:SF1">
    <property type="entry name" value="EF-HAND DOMAIN-CONTAINING PROTEIN"/>
    <property type="match status" value="1"/>
</dbReference>
<organism evidence="6 7">
    <name type="scientific">Crassostrea virginica</name>
    <name type="common">Eastern oyster</name>
    <dbReference type="NCBI Taxonomy" id="6565"/>
    <lineage>
        <taxon>Eukaryota</taxon>
        <taxon>Metazoa</taxon>
        <taxon>Spiralia</taxon>
        <taxon>Lophotrochozoa</taxon>
        <taxon>Mollusca</taxon>
        <taxon>Bivalvia</taxon>
        <taxon>Autobranchia</taxon>
        <taxon>Pteriomorphia</taxon>
        <taxon>Ostreida</taxon>
        <taxon>Ostreoidea</taxon>
        <taxon>Ostreidae</taxon>
        <taxon>Crassostrea</taxon>
    </lineage>
</organism>
<evidence type="ECO:0000313" key="7">
    <source>
        <dbReference type="RefSeq" id="XP_022333784.1"/>
    </source>
</evidence>
<proteinExistence type="predicted"/>
<dbReference type="OrthoDB" id="289247at2759"/>
<feature type="chain" id="PRO_5034973577" evidence="4">
    <location>
        <begin position="18"/>
        <end position="246"/>
    </location>
</feature>
<dbReference type="KEGG" id="cvn:111130834"/>
<evidence type="ECO:0000256" key="3">
    <source>
        <dbReference type="ARBA" id="ARBA00022837"/>
    </source>
</evidence>
<keyword evidence="2" id="KW-0677">Repeat</keyword>
<feature type="domain" description="EF-hand" evidence="5">
    <location>
        <begin position="66"/>
        <end position="101"/>
    </location>
</feature>
<evidence type="ECO:0000256" key="1">
    <source>
        <dbReference type="ARBA" id="ARBA00022729"/>
    </source>
</evidence>
<dbReference type="SUPFAM" id="SSF47473">
    <property type="entry name" value="EF-hand"/>
    <property type="match status" value="1"/>
</dbReference>
<dbReference type="InterPro" id="IPR018247">
    <property type="entry name" value="EF_Hand_1_Ca_BS"/>
</dbReference>
<gene>
    <name evidence="7" type="primary">LOC111130834</name>
</gene>
<evidence type="ECO:0000256" key="4">
    <source>
        <dbReference type="SAM" id="SignalP"/>
    </source>
</evidence>
<evidence type="ECO:0000256" key="2">
    <source>
        <dbReference type="ARBA" id="ARBA00022737"/>
    </source>
</evidence>
<dbReference type="InterPro" id="IPR011992">
    <property type="entry name" value="EF-hand-dom_pair"/>
</dbReference>
<dbReference type="AlphaFoldDB" id="A0A8B8E242"/>
<dbReference type="PROSITE" id="PS50222">
    <property type="entry name" value="EF_HAND_2"/>
    <property type="match status" value="1"/>
</dbReference>
<dbReference type="Gene3D" id="1.10.238.10">
    <property type="entry name" value="EF-hand"/>
    <property type="match status" value="1"/>
</dbReference>
<sequence length="246" mass="28764">MHRVFLLLSLVVWCCRGHGDHGQQADLPGQHIPADQFNIHDPKITQDEAHLKEHLKDQIDTNKQMTPEEMEFHYFRLHDTNNDTKLDGLEVMAALNHMGHMFKLQAHEKMGKTPEQIAALEEERQKGALKYFTDIIDRVLVTDDINKDGYISYPEYMNARKRDFAQYQQQVAMQQQQMLQMQAAQYQQFQQFQQYQQQQAKLAQNQKLPQQPNQNQQQLNAQQLNQQQLNAQQFQQHPPAGATKSS</sequence>
<keyword evidence="6" id="KW-1185">Reference proteome</keyword>
<dbReference type="PANTHER" id="PTHR23104">
    <property type="entry name" value="MULTIPLE COAGULATION FACTOR DEFICIENCY PROTEIN 2 NEURAL STEM CELL DERIVED NEURONAL SURVIVAL PROTEIN"/>
    <property type="match status" value="1"/>
</dbReference>
<protein>
    <submittedName>
        <fullName evidence="7">Multiple coagulation factor deficiency protein 2 homolog</fullName>
    </submittedName>
</protein>
<evidence type="ECO:0000259" key="5">
    <source>
        <dbReference type="PROSITE" id="PS50222"/>
    </source>
</evidence>
<dbReference type="InterPro" id="IPR002048">
    <property type="entry name" value="EF_hand_dom"/>
</dbReference>
<keyword evidence="3" id="KW-0106">Calcium</keyword>
<keyword evidence="1 4" id="KW-0732">Signal</keyword>
<dbReference type="PROSITE" id="PS00018">
    <property type="entry name" value="EF_HAND_1"/>
    <property type="match status" value="1"/>
</dbReference>
<evidence type="ECO:0000313" key="6">
    <source>
        <dbReference type="Proteomes" id="UP000694844"/>
    </source>
</evidence>